<feature type="transmembrane region" description="Helical" evidence="6">
    <location>
        <begin position="74"/>
        <end position="91"/>
    </location>
</feature>
<dbReference type="Pfam" id="PF03899">
    <property type="entry name" value="ATP-synt_I"/>
    <property type="match status" value="1"/>
</dbReference>
<feature type="transmembrane region" description="Helical" evidence="6">
    <location>
        <begin position="97"/>
        <end position="117"/>
    </location>
</feature>
<keyword evidence="2" id="KW-1003">Cell membrane</keyword>
<dbReference type="Proteomes" id="UP000028091">
    <property type="component" value="Unassembled WGS sequence"/>
</dbReference>
<evidence type="ECO:0000313" key="8">
    <source>
        <dbReference type="Proteomes" id="UP000028091"/>
    </source>
</evidence>
<dbReference type="GO" id="GO:0005886">
    <property type="term" value="C:plasma membrane"/>
    <property type="evidence" value="ECO:0007669"/>
    <property type="project" value="UniProtKB-SubCell"/>
</dbReference>
<name>A0A081LEA4_9BACI</name>
<gene>
    <name evidence="7" type="ORF">BA70_10640</name>
</gene>
<evidence type="ECO:0000256" key="3">
    <source>
        <dbReference type="ARBA" id="ARBA00022692"/>
    </source>
</evidence>
<dbReference type="RefSeq" id="WP_034318313.1">
    <property type="nucleotide sequence ID" value="NZ_JAVIKA010000001.1"/>
</dbReference>
<keyword evidence="5 6" id="KW-0472">Membrane</keyword>
<reference evidence="7 8" key="1">
    <citation type="submission" date="2012-09" db="EMBL/GenBank/DDBJ databases">
        <title>Genome Sequence of Bacillus sp. DW5-4.</title>
        <authorList>
            <person name="Lai Q."/>
            <person name="Liu Y."/>
            <person name="Shao Z."/>
        </authorList>
    </citation>
    <scope>NUCLEOTIDE SEQUENCE [LARGE SCALE GENOMIC DNA]</scope>
    <source>
        <strain evidence="7 8">DW5-4</strain>
    </source>
</reference>
<dbReference type="InterPro" id="IPR005598">
    <property type="entry name" value="ATP_synth_I"/>
</dbReference>
<evidence type="ECO:0000256" key="2">
    <source>
        <dbReference type="ARBA" id="ARBA00022475"/>
    </source>
</evidence>
<dbReference type="PANTHER" id="PTHR40035">
    <property type="entry name" value="ATP SYNTHASE PROTEIN I"/>
    <property type="match status" value="1"/>
</dbReference>
<evidence type="ECO:0000256" key="4">
    <source>
        <dbReference type="ARBA" id="ARBA00022989"/>
    </source>
</evidence>
<evidence type="ECO:0000256" key="6">
    <source>
        <dbReference type="SAM" id="Phobius"/>
    </source>
</evidence>
<evidence type="ECO:0000256" key="5">
    <source>
        <dbReference type="ARBA" id="ARBA00023136"/>
    </source>
</evidence>
<dbReference type="AlphaFoldDB" id="A0A081LEA4"/>
<evidence type="ECO:0000256" key="1">
    <source>
        <dbReference type="ARBA" id="ARBA00004651"/>
    </source>
</evidence>
<feature type="transmembrane region" description="Helical" evidence="6">
    <location>
        <begin position="34"/>
        <end position="53"/>
    </location>
</feature>
<accession>A0A081LEA4</accession>
<organism evidence="7 8">
    <name type="scientific">Bacillus zhangzhouensis</name>
    <dbReference type="NCBI Taxonomy" id="1178540"/>
    <lineage>
        <taxon>Bacteria</taxon>
        <taxon>Bacillati</taxon>
        <taxon>Bacillota</taxon>
        <taxon>Bacilli</taxon>
        <taxon>Bacillales</taxon>
        <taxon>Bacillaceae</taxon>
        <taxon>Bacillus</taxon>
    </lineage>
</organism>
<sequence>MNDPNAIFRRQSKYMLYLLAIFVFGFAMPGFKPLFLGFIIGTIFAFFNLFLLIRRMHAFDRAVKKGKSIRSMGSTARWANAILAVAIAWRYPNEVHLAGVVIGLMTIYPVIMIDSFIQLKRSTMEER</sequence>
<keyword evidence="4 6" id="KW-1133">Transmembrane helix</keyword>
<feature type="transmembrane region" description="Helical" evidence="6">
    <location>
        <begin position="12"/>
        <end position="28"/>
    </location>
</feature>
<comment type="caution">
    <text evidence="7">The sequence shown here is derived from an EMBL/GenBank/DDBJ whole genome shotgun (WGS) entry which is preliminary data.</text>
</comment>
<dbReference type="InterPro" id="IPR039072">
    <property type="entry name" value="ATP_synth_I_Bacilli"/>
</dbReference>
<dbReference type="OrthoDB" id="2355635at2"/>
<dbReference type="EMBL" id="JOTP01000003">
    <property type="protein sequence ID" value="KEP27580.1"/>
    <property type="molecule type" value="Genomic_DNA"/>
</dbReference>
<evidence type="ECO:0000313" key="7">
    <source>
        <dbReference type="EMBL" id="KEP27580.1"/>
    </source>
</evidence>
<dbReference type="PANTHER" id="PTHR40035:SF1">
    <property type="entry name" value="ATP SYNTHASE PROTEIN I"/>
    <property type="match status" value="1"/>
</dbReference>
<keyword evidence="8" id="KW-1185">Reference proteome</keyword>
<dbReference type="eggNOG" id="ENOG5032HZ5">
    <property type="taxonomic scope" value="Bacteria"/>
</dbReference>
<keyword evidence="3 6" id="KW-0812">Transmembrane</keyword>
<comment type="subcellular location">
    <subcellularLocation>
        <location evidence="1">Cell membrane</location>
        <topology evidence="1">Multi-pass membrane protein</topology>
    </subcellularLocation>
</comment>
<proteinExistence type="predicted"/>
<protein>
    <submittedName>
        <fullName evidence="7">ATP synthase I</fullName>
    </submittedName>
</protein>